<reference evidence="1" key="1">
    <citation type="journal article" date="2021" name="Sci. Rep.">
        <title>Diploid genomic architecture of Nitzschia inconspicua, an elite biomass production diatom.</title>
        <authorList>
            <person name="Oliver A."/>
            <person name="Podell S."/>
            <person name="Pinowska A."/>
            <person name="Traller J.C."/>
            <person name="Smith S.R."/>
            <person name="McClure R."/>
            <person name="Beliaev A."/>
            <person name="Bohutskyi P."/>
            <person name="Hill E.A."/>
            <person name="Rabines A."/>
            <person name="Zheng H."/>
            <person name="Allen L.Z."/>
            <person name="Kuo A."/>
            <person name="Grigoriev I.V."/>
            <person name="Allen A.E."/>
            <person name="Hazlebeck D."/>
            <person name="Allen E.E."/>
        </authorList>
    </citation>
    <scope>NUCLEOTIDE SEQUENCE</scope>
    <source>
        <strain evidence="1">Hildebrandi</strain>
    </source>
</reference>
<comment type="caution">
    <text evidence="1">The sequence shown here is derived from an EMBL/GenBank/DDBJ whole genome shotgun (WGS) entry which is preliminary data.</text>
</comment>
<organism evidence="1 2">
    <name type="scientific">Nitzschia inconspicua</name>
    <dbReference type="NCBI Taxonomy" id="303405"/>
    <lineage>
        <taxon>Eukaryota</taxon>
        <taxon>Sar</taxon>
        <taxon>Stramenopiles</taxon>
        <taxon>Ochrophyta</taxon>
        <taxon>Bacillariophyta</taxon>
        <taxon>Bacillariophyceae</taxon>
        <taxon>Bacillariophycidae</taxon>
        <taxon>Bacillariales</taxon>
        <taxon>Bacillariaceae</taxon>
        <taxon>Nitzschia</taxon>
    </lineage>
</organism>
<dbReference type="Proteomes" id="UP000693970">
    <property type="component" value="Unassembled WGS sequence"/>
</dbReference>
<name>A0A9K3LSU8_9STRA</name>
<proteinExistence type="predicted"/>
<gene>
    <name evidence="1" type="ORF">IV203_030263</name>
</gene>
<sequence length="157" mass="17788">MIRRHHDDSSQGSLYDIEISFAAPDSKSKMEPKRHWWKNIRNLAFVILDEARVPNKTRPEKNWSLKATRRSLELNPSDDPEGKTAGMKSIPCLVLSSCCGMKGSINLRSQNATSNMQEAFSKSQIAIHGIPICFPTTEERLHFAHDPAEQHVTPKQH</sequence>
<keyword evidence="2" id="KW-1185">Reference proteome</keyword>
<accession>A0A9K3LSU8</accession>
<evidence type="ECO:0000313" key="1">
    <source>
        <dbReference type="EMBL" id="KAG7367592.1"/>
    </source>
</evidence>
<dbReference type="EMBL" id="JAGRRH010000007">
    <property type="protein sequence ID" value="KAG7367592.1"/>
    <property type="molecule type" value="Genomic_DNA"/>
</dbReference>
<reference evidence="1" key="2">
    <citation type="submission" date="2021-04" db="EMBL/GenBank/DDBJ databases">
        <authorList>
            <person name="Podell S."/>
        </authorList>
    </citation>
    <scope>NUCLEOTIDE SEQUENCE</scope>
    <source>
        <strain evidence="1">Hildebrandi</strain>
    </source>
</reference>
<evidence type="ECO:0000313" key="2">
    <source>
        <dbReference type="Proteomes" id="UP000693970"/>
    </source>
</evidence>
<dbReference type="AlphaFoldDB" id="A0A9K3LSU8"/>
<protein>
    <submittedName>
        <fullName evidence="1">Uncharacterized protein</fullName>
    </submittedName>
</protein>